<keyword evidence="2" id="KW-0255">Endonuclease</keyword>
<reference evidence="2 3" key="1">
    <citation type="journal article" date="2020" name="Microb. Ecol.">
        <title>Ecogenomics of the Marine Benthic Filamentous Cyanobacterium Adonisia.</title>
        <authorList>
            <person name="Walter J.M."/>
            <person name="Coutinho F.H."/>
            <person name="Leomil L."/>
            <person name="Hargreaves P.I."/>
            <person name="Campeao M.E."/>
            <person name="Vieira V.V."/>
            <person name="Silva B.S."/>
            <person name="Fistarol G.O."/>
            <person name="Salomon P.S."/>
            <person name="Sawabe T."/>
            <person name="Mino S."/>
            <person name="Hosokawa M."/>
            <person name="Miyashita H."/>
            <person name="Maruyama F."/>
            <person name="van Verk M.C."/>
            <person name="Dutilh B.E."/>
            <person name="Thompson C.C."/>
            <person name="Thompson F.L."/>
        </authorList>
    </citation>
    <scope>NUCLEOTIDE SEQUENCE [LARGE SCALE GENOMIC DNA]</scope>
    <source>
        <strain evidence="2 3">CCMR0082</strain>
    </source>
</reference>
<dbReference type="GO" id="GO:0003676">
    <property type="term" value="F:nucleic acid binding"/>
    <property type="evidence" value="ECO:0007669"/>
    <property type="project" value="InterPro"/>
</dbReference>
<comment type="caution">
    <text evidence="2">The sequence shown here is derived from an EMBL/GenBank/DDBJ whole genome shotgun (WGS) entry which is preliminary data.</text>
</comment>
<dbReference type="PANTHER" id="PTHR33877">
    <property type="entry name" value="SLL1193 PROTEIN"/>
    <property type="match status" value="1"/>
</dbReference>
<dbReference type="Pfam" id="PF01844">
    <property type="entry name" value="HNH"/>
    <property type="match status" value="1"/>
</dbReference>
<keyword evidence="2" id="KW-0540">Nuclease</keyword>
<protein>
    <submittedName>
        <fullName evidence="2">HNH endonuclease</fullName>
    </submittedName>
</protein>
<dbReference type="CDD" id="cd00085">
    <property type="entry name" value="HNHc"/>
    <property type="match status" value="1"/>
</dbReference>
<evidence type="ECO:0000313" key="2">
    <source>
        <dbReference type="EMBL" id="NEZ66386.1"/>
    </source>
</evidence>
<dbReference type="EMBL" id="QZCE01000002">
    <property type="protein sequence ID" value="NEZ66386.1"/>
    <property type="molecule type" value="Genomic_DNA"/>
</dbReference>
<dbReference type="AlphaFoldDB" id="A0A6M0SDI0"/>
<dbReference type="GO" id="GO:0008270">
    <property type="term" value="F:zinc ion binding"/>
    <property type="evidence" value="ECO:0007669"/>
    <property type="project" value="InterPro"/>
</dbReference>
<dbReference type="Gene3D" id="1.10.30.50">
    <property type="match status" value="1"/>
</dbReference>
<dbReference type="GO" id="GO:0004519">
    <property type="term" value="F:endonuclease activity"/>
    <property type="evidence" value="ECO:0007669"/>
    <property type="project" value="UniProtKB-KW"/>
</dbReference>
<dbReference type="SMART" id="SM00507">
    <property type="entry name" value="HNHc"/>
    <property type="match status" value="1"/>
</dbReference>
<feature type="domain" description="HNH nuclease" evidence="1">
    <location>
        <begin position="255"/>
        <end position="310"/>
    </location>
</feature>
<dbReference type="InterPro" id="IPR052892">
    <property type="entry name" value="NA-targeting_endonuclease"/>
</dbReference>
<accession>A0A6M0SDI0</accession>
<proteinExistence type="predicted"/>
<evidence type="ECO:0000259" key="1">
    <source>
        <dbReference type="SMART" id="SM00507"/>
    </source>
</evidence>
<sequence length="326" mass="37811">MDNTLKLVQKIYQLNPYEDISFSYRPRHRQNSKSPVDRWGDVYLGILGRKISGKKTTLKNKNGKFYSYYYGNLAFCIDPEGCISTQFFGCNFDVTQNLDFYRDLKSVFSNDFRDLQSILMMNHLSCNSYFQLIDFCDWFDEDNSLSRSKNGELNVGFFSDLYYFPLDFNRGLKRLKLAFVALYPIFNSVRLLQQGESCHEVSLRMSEMLSKYRVWCNEGGYHNEFYEKVDSGKNSETLEVGNLLELDSYTFTRAGLWWDVLARDNWTCCSCGRSTKLHGITLHVDHILPRSKGGTDHIDNLQALCSKCNIGKSNKDSTNLRLDHCS</sequence>
<keyword evidence="2" id="KW-0378">Hydrolase</keyword>
<dbReference type="InterPro" id="IPR003615">
    <property type="entry name" value="HNH_nuc"/>
</dbReference>
<evidence type="ECO:0000313" key="3">
    <source>
        <dbReference type="Proteomes" id="UP000473574"/>
    </source>
</evidence>
<name>A0A6M0SDI0_9CYAN</name>
<dbReference type="Proteomes" id="UP000473574">
    <property type="component" value="Unassembled WGS sequence"/>
</dbReference>
<gene>
    <name evidence="2" type="ORF">D0962_27115</name>
</gene>
<dbReference type="PANTHER" id="PTHR33877:SF2">
    <property type="entry name" value="OS07G0170200 PROTEIN"/>
    <property type="match status" value="1"/>
</dbReference>
<organism evidence="2 3">
    <name type="scientific">Adonisia turfae CCMR0082</name>
    <dbReference type="NCBI Taxonomy" id="2304604"/>
    <lineage>
        <taxon>Bacteria</taxon>
        <taxon>Bacillati</taxon>
        <taxon>Cyanobacteriota</taxon>
        <taxon>Adonisia</taxon>
        <taxon>Adonisia turfae</taxon>
    </lineage>
</organism>
<dbReference type="InterPro" id="IPR002711">
    <property type="entry name" value="HNH"/>
</dbReference>